<dbReference type="CDD" id="cd07505">
    <property type="entry name" value="HAD_BPGM-like"/>
    <property type="match status" value="1"/>
</dbReference>
<protein>
    <submittedName>
        <fullName evidence="1">HAD family hydrolase</fullName>
    </submittedName>
</protein>
<sequence length="232" mass="25465">MSSPRFDGVLFDMDGLLLDSERIYLSIFRIALVDLELEWDEALYLSMIGRNGIESAKLLINHYGPTYDHDRMRARLDHHWKLHVAKESVPLMPGVIELLDLLDELRIPCAVATSTARGRAEAKLTDAGIRHRFQGLIGGDDVSNGKPHPEPYLKAAALLGLDASRCLALEDSANGIRSAHGAGAAAVMVPDLLQPTSEIEAIAHRIAPSLLDVRDWLASTHHLPLTAMVDSR</sequence>
<dbReference type="Proteomes" id="UP001597295">
    <property type="component" value="Unassembled WGS sequence"/>
</dbReference>
<dbReference type="InterPro" id="IPR023198">
    <property type="entry name" value="PGP-like_dom2"/>
</dbReference>
<evidence type="ECO:0000313" key="2">
    <source>
        <dbReference type="Proteomes" id="UP001597295"/>
    </source>
</evidence>
<evidence type="ECO:0000313" key="1">
    <source>
        <dbReference type="EMBL" id="MFD2262785.1"/>
    </source>
</evidence>
<dbReference type="InterPro" id="IPR041492">
    <property type="entry name" value="HAD_2"/>
</dbReference>
<dbReference type="SFLD" id="SFLDG01135">
    <property type="entry name" value="C1.5.6:_HAD__Beta-PGM__Phospha"/>
    <property type="match status" value="1"/>
</dbReference>
<dbReference type="SFLD" id="SFLDS00003">
    <property type="entry name" value="Haloacid_Dehalogenase"/>
    <property type="match status" value="1"/>
</dbReference>
<dbReference type="Gene3D" id="3.40.50.1000">
    <property type="entry name" value="HAD superfamily/HAD-like"/>
    <property type="match status" value="1"/>
</dbReference>
<dbReference type="GO" id="GO:0016787">
    <property type="term" value="F:hydrolase activity"/>
    <property type="evidence" value="ECO:0007669"/>
    <property type="project" value="UniProtKB-KW"/>
</dbReference>
<reference evidence="2" key="1">
    <citation type="journal article" date="2019" name="Int. J. Syst. Evol. Microbiol.">
        <title>The Global Catalogue of Microorganisms (GCM) 10K type strain sequencing project: providing services to taxonomists for standard genome sequencing and annotation.</title>
        <authorList>
            <consortium name="The Broad Institute Genomics Platform"/>
            <consortium name="The Broad Institute Genome Sequencing Center for Infectious Disease"/>
            <person name="Wu L."/>
            <person name="Ma J."/>
        </authorList>
    </citation>
    <scope>NUCLEOTIDE SEQUENCE [LARGE SCALE GENOMIC DNA]</scope>
    <source>
        <strain evidence="2">CGMCC 1.19062</strain>
    </source>
</reference>
<keyword evidence="2" id="KW-1185">Reference proteome</keyword>
<gene>
    <name evidence="1" type="ORF">ACFSM5_07780</name>
</gene>
<name>A0ABW5DQK4_9PROT</name>
<comment type="caution">
    <text evidence="1">The sequence shown here is derived from an EMBL/GenBank/DDBJ whole genome shotgun (WGS) entry which is preliminary data.</text>
</comment>
<dbReference type="RefSeq" id="WP_379875752.1">
    <property type="nucleotide sequence ID" value="NZ_JBHUIP010000005.1"/>
</dbReference>
<dbReference type="EMBL" id="JBHUIP010000005">
    <property type="protein sequence ID" value="MFD2262785.1"/>
    <property type="molecule type" value="Genomic_DNA"/>
</dbReference>
<dbReference type="Pfam" id="PF13419">
    <property type="entry name" value="HAD_2"/>
    <property type="match status" value="1"/>
</dbReference>
<proteinExistence type="predicted"/>
<dbReference type="InterPro" id="IPR006439">
    <property type="entry name" value="HAD-SF_hydro_IA"/>
</dbReference>
<organism evidence="1 2">
    <name type="scientific">Lacibacterium aquatile</name>
    <dbReference type="NCBI Taxonomy" id="1168082"/>
    <lineage>
        <taxon>Bacteria</taxon>
        <taxon>Pseudomonadati</taxon>
        <taxon>Pseudomonadota</taxon>
        <taxon>Alphaproteobacteria</taxon>
        <taxon>Rhodospirillales</taxon>
        <taxon>Rhodospirillaceae</taxon>
    </lineage>
</organism>
<dbReference type="SFLD" id="SFLDG01129">
    <property type="entry name" value="C1.5:_HAD__Beta-PGM__Phosphata"/>
    <property type="match status" value="1"/>
</dbReference>
<dbReference type="InterPro" id="IPR023214">
    <property type="entry name" value="HAD_sf"/>
</dbReference>
<dbReference type="NCBIfam" id="TIGR01509">
    <property type="entry name" value="HAD-SF-IA-v3"/>
    <property type="match status" value="1"/>
</dbReference>
<dbReference type="Gene3D" id="1.10.150.240">
    <property type="entry name" value="Putative phosphatase, domain 2"/>
    <property type="match status" value="1"/>
</dbReference>
<dbReference type="SUPFAM" id="SSF56784">
    <property type="entry name" value="HAD-like"/>
    <property type="match status" value="1"/>
</dbReference>
<dbReference type="InterPro" id="IPR036412">
    <property type="entry name" value="HAD-like_sf"/>
</dbReference>
<dbReference type="PANTHER" id="PTHR18901:SF38">
    <property type="entry name" value="PSEUDOURIDINE-5'-PHOSPHATASE"/>
    <property type="match status" value="1"/>
</dbReference>
<keyword evidence="1" id="KW-0378">Hydrolase</keyword>
<accession>A0ABW5DQK4</accession>
<dbReference type="PANTHER" id="PTHR18901">
    <property type="entry name" value="2-DEOXYGLUCOSE-6-PHOSPHATE PHOSPHATASE 2"/>
    <property type="match status" value="1"/>
</dbReference>